<evidence type="ECO:0000256" key="2">
    <source>
        <dbReference type="RuleBase" id="RU364085"/>
    </source>
</evidence>
<keyword evidence="2" id="KW-1133">Transmembrane helix</keyword>
<comment type="function">
    <text evidence="2">Involved in protein precursor import into chloroplasts. May be part of an intermediate translocation complex acting as a protein-conducting channel at the inner envelope.</text>
</comment>
<dbReference type="EMBL" id="KY679200">
    <property type="protein sequence ID" value="ASA46291.1"/>
    <property type="molecule type" value="Genomic_DNA"/>
</dbReference>
<feature type="transmembrane region" description="Helical" evidence="2">
    <location>
        <begin position="59"/>
        <end position="77"/>
    </location>
</feature>
<dbReference type="GO" id="GO:0009706">
    <property type="term" value="C:chloroplast inner membrane"/>
    <property type="evidence" value="ECO:0007669"/>
    <property type="project" value="UniProtKB-SubCell"/>
</dbReference>
<organism evidence="4">
    <name type="scientific">Aldrovanda vesiculosa</name>
    <dbReference type="NCBI Taxonomy" id="173386"/>
    <lineage>
        <taxon>Eukaryota</taxon>
        <taxon>Viridiplantae</taxon>
        <taxon>Streptophyta</taxon>
        <taxon>Embryophyta</taxon>
        <taxon>Tracheophyta</taxon>
        <taxon>Spermatophyta</taxon>
        <taxon>Magnoliopsida</taxon>
        <taxon>eudicotyledons</taxon>
        <taxon>Gunneridae</taxon>
        <taxon>Pentapetalae</taxon>
        <taxon>Caryophyllales</taxon>
        <taxon>Droseraceae</taxon>
        <taxon>Aldrovanda</taxon>
    </lineage>
</organism>
<dbReference type="InterPro" id="IPR008896">
    <property type="entry name" value="TIC214"/>
</dbReference>
<dbReference type="GO" id="GO:0015031">
    <property type="term" value="P:protein transport"/>
    <property type="evidence" value="ECO:0007669"/>
    <property type="project" value="UniProtKB-KW"/>
</dbReference>
<reference evidence="4" key="1">
    <citation type="submission" date="2017-02" db="EMBL/GenBank/DDBJ databases">
        <title>Plastome-wide rearrangements and gene losses in carnivorous Droseraceae.</title>
        <authorList>
            <person name="Nevill P.G."/>
            <person name="Howell K.A."/>
            <person name="Cross A.T."/>
            <person name="Williams A.V."/>
            <person name="Zhong X."/>
            <person name="Tonti-Filippini J."/>
            <person name="Boykin L.M."/>
            <person name="Dixon K.W."/>
            <person name="Small I.D."/>
        </authorList>
    </citation>
    <scope>NUCLEOTIDE SEQUENCE</scope>
</reference>
<dbReference type="RefSeq" id="YP_009407378.1">
    <property type="nucleotide sequence ID" value="NC_035416.1"/>
</dbReference>
<feature type="transmembrane region" description="Helical" evidence="2">
    <location>
        <begin position="177"/>
        <end position="198"/>
    </location>
</feature>
<comment type="subcellular location">
    <subcellularLocation>
        <location evidence="1">Membrane</location>
        <topology evidence="1">Multi-pass membrane protein</topology>
    </subcellularLocation>
    <subcellularLocation>
        <location evidence="2">Plastid</location>
        <location evidence="2">Chloroplast inner membrane</location>
    </subcellularLocation>
</comment>
<comment type="similarity">
    <text evidence="2">Belongs to the TIC214 family.</text>
</comment>
<protein>
    <recommendedName>
        <fullName evidence="2">Protein TIC 214</fullName>
    </recommendedName>
    <alternativeName>
        <fullName evidence="2">Translocon at the inner envelope membrane of chloroplasts 214</fullName>
    </alternativeName>
</protein>
<evidence type="ECO:0000256" key="3">
    <source>
        <dbReference type="SAM" id="MobiDB-lite"/>
    </source>
</evidence>
<feature type="transmembrane region" description="Helical" evidence="2">
    <location>
        <begin position="89"/>
        <end position="107"/>
    </location>
</feature>
<keyword evidence="2 4" id="KW-0934">Plastid</keyword>
<evidence type="ECO:0000313" key="4">
    <source>
        <dbReference type="EMBL" id="ASA46291.1"/>
    </source>
</evidence>
<dbReference type="PANTHER" id="PTHR33163:SF40">
    <property type="entry name" value="PROTEIN TIC 214"/>
    <property type="match status" value="1"/>
</dbReference>
<dbReference type="PANTHER" id="PTHR33163">
    <property type="entry name" value="PROTEIN TIC 214-RELATED"/>
    <property type="match status" value="1"/>
</dbReference>
<comment type="subunit">
    <text evidence="2">Part of the Tic complex.</text>
</comment>
<keyword evidence="2" id="KW-0812">Transmembrane</keyword>
<gene>
    <name evidence="4" type="primary">ycf1</name>
    <name evidence="2" type="synonym">TIC214</name>
</gene>
<keyword evidence="2" id="KW-0653">Protein transport</keyword>
<evidence type="ECO:0000256" key="1">
    <source>
        <dbReference type="ARBA" id="ARBA00004141"/>
    </source>
</evidence>
<keyword evidence="2" id="KW-1001">Plastid inner membrane</keyword>
<proteinExistence type="inferred from homology"/>
<feature type="transmembrane region" description="Helical" evidence="2">
    <location>
        <begin position="128"/>
        <end position="157"/>
    </location>
</feature>
<feature type="transmembrane region" description="Helical" evidence="2">
    <location>
        <begin position="23"/>
        <end position="47"/>
    </location>
</feature>
<dbReference type="Pfam" id="PF05758">
    <property type="entry name" value="Ycf1"/>
    <property type="match status" value="3"/>
</dbReference>
<accession>A0A1Z2RQY8</accession>
<dbReference type="GeneID" id="33373380"/>
<sequence>MQFVLIPRLSLCMKWIKLINSVVFVGMFFGFLTAISIGPSYLLLFLVQVREKEIDKRSAAVSGVIMGQLIMQISIYYRPLHRVLGKPHILTLLILPYFFLRLIHNFHNFDFGVWEKPTSNITTGKRSIYYFISVYIGTLSSIFLNNLIFQLFNHYIYPNSTLFRLVNIYLFRYSNKVLFLVSSFFGWLIGHILFVKCVESELDRIQKRKNQFSFFRSTLLIQSDVRNLVSELKHRYFGSELIIHIDPIVRVMRLVLIWIWKNSFIRLITLIKSNKSLMREWKYLVSDFWFIVAEVESLLRFRVHETLVSVLVFIIVGQYLAKMPLPILTNTMYQAAEDQKQKDKERIERLKESGLYNEEEEKEYEFDEEEDEPKIYEKENEDNDYKGEIYAKLNEDNEDYIKIYEKLNEDNEDLDPSKTKKLFWDTFVGFFDEGKILEGPYLYDIYQWNRPVRYTNKNNKRWGQSVRNEMSQYYFYPCQNDGKQRLSFTYPPRFSIFWEIIQSKKFLDTITKSSCDPLNDYDYWISTIAEKRNRLTKELKNRIEVLDLGNESLYLNVLEKKNRLGKSVENESEFQEIYLKQEDDPLLKGPHRVPVITAEESTFTDTQPTSVNNSNEESISSFVEPIVKEVLKWKYRIYTQIQARDELHMRDRGVVPEIRSRKWFPMLLDTKEDLLRFVKDQSQFPASADDFFIYFSITDNYSRNLIYGTMRSQRRKVNLYNIYQIFPQSPLFRKRIRSWYREFISFGEILYQKLIEPFYIKKKFIILNLTEKETKHEEKKEKKTKEREIEKEQLSLEESRKKADEDEGREEQGLDKILLSFHPVRTYTLLGQSYLRKNVYLPFLIRIKNSIRLLLGQSSEWSEDKEDLDRETHILCTHSGFEYSDKELPKSWFVEGIQIKIVFPFRLRPWRDKSNLNLQSKNPKENFSFLTVFGTETYLPYSPRFIQRSTLFRPIFKELKKRIRKKFTRRNKLFTNLDKKTKKILKILIQKLNKITNRKINRYQILPKRIRDIEENSVSVIELRKNQGVEENRLLELRENQGVEENRLLELRENQGVEENRLLNLRENRFKNLTDKTRTILNEIEGMLTDKKTKARTKSIKLNIKRRGVRLIHKSHYLLQFFREKIKKDISLSIINTFFRKRKDIDMSLSLINFLNITTQAFLELERKIIDGYTFIYNEYFYNIKRDQKITQEKERINKRNKETIKFIWNIKDSLFFISELEKWKLKENRKITKNSKIFYDFSFLSQAYVFYKLSQNKVPRFYKLISILQNQGIFFVLNNDKQIKDYFQTHGISLFLKKEIKDYFRKQGIIQSQLKDKKFQNSIAQQWKNWLKSHYHHNLSTVEWSILAPEKWRNSITQYCRFKNSQLSKGVSYKKDRLIHYKKQKDSENYVLLLQNKNENFQKILRYDFLASQSIDYQEQKESHIYSSLTKNQQFYYIYNYYKPKKPKSIDICEGILITNYLGIGKDDIINLGKHRDRKFINFGILTLDLPIHQMQMKKTTFDYLVMKEKMLKGQKSNLKLWFFPEFVFFSNTYKKKAWVIKKDLLFENLIIIRNENEENENQEEKSRQIKMTKPSIKVIKEDGSKKGKKDIAKDSYIIDLYNEKEYEEIRKSTKPITIKSLQSRNIRYQYSLSNIFDDDEDTNDTNVPEELIDNIKTWALLGDSLTKKSRNFVLDTLKRNHLNLKLLISFDFESSIPLKSENEIASIFQMRQQEHKIIRYDSTLLESGILIAEPLAISLTDTGKLIMYQTLSLVAKSKDRHNQQKEIFDKKNFDESLPRYQEMMKKIEKSNHDLVSLENILSPRRRRELRILISLNSKKSNDGDKNLIFFNKNKVQIKNDSKLFAESEYLDKLIKLKLFLWPYYRLEDLACMNRYWFDTANGSRFSMLRIHLYPQL</sequence>
<name>A0A1Z2RQY8_9CARY</name>
<geneLocation type="chloroplast" evidence="4"/>
<feature type="region of interest" description="Disordered" evidence="3">
    <location>
        <begin position="776"/>
        <end position="808"/>
    </location>
</feature>
<keyword evidence="2 4" id="KW-0150">Chloroplast</keyword>
<keyword evidence="2" id="KW-0472">Membrane</keyword>
<keyword evidence="2" id="KW-0813">Transport</keyword>